<evidence type="ECO:0000313" key="1">
    <source>
        <dbReference type="EMBL" id="KGC20292.1"/>
    </source>
</evidence>
<proteinExistence type="predicted"/>
<sequence>MIQTFMVADMNGGRSIKAVQLATFAHYIEGVQFRFVVTRLPVPSSIGVTHRDSGKRVCELSDDAIAAAAGDYVVAARGELGKLIQRVGTARMRSVLAAA</sequence>
<accession>A0AAW3FCG6</accession>
<name>A0AAW3FCG6_BURGA</name>
<dbReference type="AlphaFoldDB" id="A0AAW3FCG6"/>
<gene>
    <name evidence="1" type="ORF">DM48_7853</name>
</gene>
<dbReference type="EMBL" id="JPGG01000012">
    <property type="protein sequence ID" value="KGC20292.1"/>
    <property type="molecule type" value="Genomic_DNA"/>
</dbReference>
<reference evidence="1 2" key="1">
    <citation type="submission" date="2014-04" db="EMBL/GenBank/DDBJ databases">
        <authorList>
            <person name="Bishop-Lilly K.A."/>
            <person name="Broomall S.M."/>
            <person name="Chain P.S."/>
            <person name="Chertkov O."/>
            <person name="Coyne S.R."/>
            <person name="Daligault H.E."/>
            <person name="Davenport K.W."/>
            <person name="Erkkila T."/>
            <person name="Frey K.G."/>
            <person name="Gibbons H.S."/>
            <person name="Gu W."/>
            <person name="Jaissle J."/>
            <person name="Johnson S.L."/>
            <person name="Koroleva G.I."/>
            <person name="Ladner J.T."/>
            <person name="Lo C.-C."/>
            <person name="Minogue T.D."/>
            <person name="Munk C."/>
            <person name="Palacios G.F."/>
            <person name="Redden C.L."/>
            <person name="Rosenzweig C.N."/>
            <person name="Scholz M.B."/>
            <person name="Teshima H."/>
            <person name="Xu Y."/>
        </authorList>
    </citation>
    <scope>NUCLEOTIDE SEQUENCE [LARGE SCALE GENOMIC DNA]</scope>
    <source>
        <strain evidence="2">gladioli</strain>
    </source>
</reference>
<comment type="caution">
    <text evidence="1">The sequence shown here is derived from an EMBL/GenBank/DDBJ whole genome shotgun (WGS) entry which is preliminary data.</text>
</comment>
<protein>
    <submittedName>
        <fullName evidence="1">Uncharacterized protein</fullName>
    </submittedName>
</protein>
<evidence type="ECO:0000313" key="2">
    <source>
        <dbReference type="Proteomes" id="UP000029590"/>
    </source>
</evidence>
<dbReference type="Proteomes" id="UP000029590">
    <property type="component" value="Unassembled WGS sequence"/>
</dbReference>
<organism evidence="1 2">
    <name type="scientific">Burkholderia gladioli</name>
    <name type="common">Pseudomonas marginata</name>
    <name type="synonym">Phytomonas marginata</name>
    <dbReference type="NCBI Taxonomy" id="28095"/>
    <lineage>
        <taxon>Bacteria</taxon>
        <taxon>Pseudomonadati</taxon>
        <taxon>Pseudomonadota</taxon>
        <taxon>Betaproteobacteria</taxon>
        <taxon>Burkholderiales</taxon>
        <taxon>Burkholderiaceae</taxon>
        <taxon>Burkholderia</taxon>
    </lineage>
</organism>
<dbReference type="RefSeq" id="WP_036057469.1">
    <property type="nucleotide sequence ID" value="NZ_KN150851.1"/>
</dbReference>